<evidence type="ECO:0000313" key="1">
    <source>
        <dbReference type="EMBL" id="EXL64989.1"/>
    </source>
</evidence>
<gene>
    <name evidence="1" type="ORF">FOPG_18768</name>
</gene>
<dbReference type="EMBL" id="KK033798">
    <property type="protein sequence ID" value="EXL64989.1"/>
    <property type="molecule type" value="Genomic_DNA"/>
</dbReference>
<dbReference type="HOGENOM" id="CLU_3191390_0_0_1"/>
<proteinExistence type="predicted"/>
<organism evidence="1">
    <name type="scientific">Fusarium oxysporum f. sp. conglutinans race 2 54008</name>
    <dbReference type="NCBI Taxonomy" id="1089457"/>
    <lineage>
        <taxon>Eukaryota</taxon>
        <taxon>Fungi</taxon>
        <taxon>Dikarya</taxon>
        <taxon>Ascomycota</taxon>
        <taxon>Pezizomycotina</taxon>
        <taxon>Sordariomycetes</taxon>
        <taxon>Hypocreomycetidae</taxon>
        <taxon>Hypocreales</taxon>
        <taxon>Nectriaceae</taxon>
        <taxon>Fusarium</taxon>
        <taxon>Fusarium oxysporum species complex</taxon>
    </lineage>
</organism>
<sequence length="46" mass="5142">MARGSGIVARHLNLICQTRLFNYPKISTIVRPKPPMIHALTVLRTG</sequence>
<dbReference type="AlphaFoldDB" id="X0HUZ1"/>
<protein>
    <submittedName>
        <fullName evidence="1">Uncharacterized protein</fullName>
    </submittedName>
</protein>
<name>X0HUZ1_FUSOX</name>
<accession>X0HUZ1</accession>
<reference evidence="1" key="2">
    <citation type="submission" date="2014-03" db="EMBL/GenBank/DDBJ databases">
        <title>The Genome Annotation of Fusarium oxysporum PHW808.</title>
        <authorList>
            <consortium name="The Broad Institute Genomics Platform"/>
            <person name="Ma L.-J."/>
            <person name="Corby-Kistler H."/>
            <person name="Broz K."/>
            <person name="Gale L.R."/>
            <person name="Jonkers W."/>
            <person name="O'Donnell K."/>
            <person name="Ploetz R."/>
            <person name="Steinberg C."/>
            <person name="Schwartz D.C."/>
            <person name="VanEtten H."/>
            <person name="Zhou S."/>
            <person name="Young S.K."/>
            <person name="Zeng Q."/>
            <person name="Gargeya S."/>
            <person name="Fitzgerald M."/>
            <person name="Abouelleil A."/>
            <person name="Alvarado L."/>
            <person name="Chapman S.B."/>
            <person name="Gainer-Dewar J."/>
            <person name="Goldberg J."/>
            <person name="Griggs A."/>
            <person name="Gujja S."/>
            <person name="Hansen M."/>
            <person name="Howarth C."/>
            <person name="Imamovic A."/>
            <person name="Ireland A."/>
            <person name="Larimer J."/>
            <person name="McCowan C."/>
            <person name="Murphy C."/>
            <person name="Pearson M."/>
            <person name="Poon T.W."/>
            <person name="Priest M."/>
            <person name="Roberts A."/>
            <person name="Saif S."/>
            <person name="Shea T."/>
            <person name="Sykes S."/>
            <person name="Wortman J."/>
            <person name="Nusbaum C."/>
            <person name="Birren B."/>
        </authorList>
    </citation>
    <scope>NUCLEOTIDE SEQUENCE</scope>
    <source>
        <strain evidence="1">54008</strain>
    </source>
</reference>
<dbReference type="Proteomes" id="UP000030676">
    <property type="component" value="Unassembled WGS sequence"/>
</dbReference>
<reference evidence="1" key="1">
    <citation type="submission" date="2011-11" db="EMBL/GenBank/DDBJ databases">
        <title>The Genome Sequence of Fusarium oxysporum PHW808.</title>
        <authorList>
            <consortium name="The Broad Institute Genome Sequencing Platform"/>
            <person name="Ma L.-J."/>
            <person name="Gale L.R."/>
            <person name="Schwartz D.C."/>
            <person name="Zhou S."/>
            <person name="Corby-Kistler H."/>
            <person name="Young S.K."/>
            <person name="Zeng Q."/>
            <person name="Gargeya S."/>
            <person name="Fitzgerald M."/>
            <person name="Haas B."/>
            <person name="Abouelleil A."/>
            <person name="Alvarado L."/>
            <person name="Arachchi H.M."/>
            <person name="Berlin A."/>
            <person name="Brown A."/>
            <person name="Chapman S.B."/>
            <person name="Chen Z."/>
            <person name="Dunbar C."/>
            <person name="Freedman E."/>
            <person name="Gearin G."/>
            <person name="Goldberg J."/>
            <person name="Griggs A."/>
            <person name="Gujja S."/>
            <person name="Heiman D."/>
            <person name="Howarth C."/>
            <person name="Larson L."/>
            <person name="Lui A."/>
            <person name="MacDonald P.J.P."/>
            <person name="Montmayeur A."/>
            <person name="Murphy C."/>
            <person name="Neiman D."/>
            <person name="Pearson M."/>
            <person name="Priest M."/>
            <person name="Roberts A."/>
            <person name="Saif S."/>
            <person name="Shea T."/>
            <person name="Shenoy N."/>
            <person name="Sisk P."/>
            <person name="Stolte C."/>
            <person name="Sykes S."/>
            <person name="Wortman J."/>
            <person name="Nusbaum C."/>
            <person name="Birren B."/>
        </authorList>
    </citation>
    <scope>NUCLEOTIDE SEQUENCE [LARGE SCALE GENOMIC DNA]</scope>
    <source>
        <strain evidence="1">54008</strain>
    </source>
</reference>